<keyword evidence="1" id="KW-0732">Signal</keyword>
<name>X1JJY6_9ZZZZ</name>
<evidence type="ECO:0000256" key="2">
    <source>
        <dbReference type="ARBA" id="ARBA00022737"/>
    </source>
</evidence>
<keyword evidence="3" id="KW-0106">Calcium</keyword>
<reference evidence="7" key="1">
    <citation type="journal article" date="2014" name="Front. Microbiol.">
        <title>High frequency of phylogenetically diverse reductive dehalogenase-homologous genes in deep subseafloor sedimentary metagenomes.</title>
        <authorList>
            <person name="Kawai M."/>
            <person name="Futagami T."/>
            <person name="Toyoda A."/>
            <person name="Takaki Y."/>
            <person name="Nishi S."/>
            <person name="Hori S."/>
            <person name="Arai W."/>
            <person name="Tsubouchi T."/>
            <person name="Morono Y."/>
            <person name="Uchiyama I."/>
            <person name="Ito T."/>
            <person name="Fujiyama A."/>
            <person name="Inagaki F."/>
            <person name="Takami H."/>
        </authorList>
    </citation>
    <scope>NUCLEOTIDE SEQUENCE</scope>
    <source>
        <strain evidence="7">Expedition CK06-06</strain>
    </source>
</reference>
<evidence type="ECO:0000256" key="3">
    <source>
        <dbReference type="ARBA" id="ARBA00022837"/>
    </source>
</evidence>
<dbReference type="PANTHER" id="PTHR11878:SF65">
    <property type="entry name" value="NA_CA-EXCHANGE PROTEIN, ISOFORM G"/>
    <property type="match status" value="1"/>
</dbReference>
<dbReference type="InterPro" id="IPR003644">
    <property type="entry name" value="Calx_beta"/>
</dbReference>
<gene>
    <name evidence="7" type="ORF">S03H2_66174</name>
</gene>
<dbReference type="PANTHER" id="PTHR11878">
    <property type="entry name" value="SODIUM/CALCIUM EXCHANGER"/>
    <property type="match status" value="1"/>
</dbReference>
<dbReference type="GO" id="GO:0030001">
    <property type="term" value="P:metal ion transport"/>
    <property type="evidence" value="ECO:0007669"/>
    <property type="project" value="TreeGrafter"/>
</dbReference>
<dbReference type="SMART" id="SM00237">
    <property type="entry name" value="Calx_beta"/>
    <property type="match status" value="1"/>
</dbReference>
<organism evidence="7">
    <name type="scientific">marine sediment metagenome</name>
    <dbReference type="NCBI Taxonomy" id="412755"/>
    <lineage>
        <taxon>unclassified sequences</taxon>
        <taxon>metagenomes</taxon>
        <taxon>ecological metagenomes</taxon>
    </lineage>
</organism>
<dbReference type="InterPro" id="IPR051171">
    <property type="entry name" value="CaCA"/>
</dbReference>
<dbReference type="EMBL" id="BARU01043177">
    <property type="protein sequence ID" value="GAH78594.1"/>
    <property type="molecule type" value="Genomic_DNA"/>
</dbReference>
<dbReference type="SUPFAM" id="SSF141072">
    <property type="entry name" value="CalX-like"/>
    <property type="match status" value="1"/>
</dbReference>
<dbReference type="AlphaFoldDB" id="X1JJY6"/>
<accession>X1JJY6</accession>
<evidence type="ECO:0000256" key="5">
    <source>
        <dbReference type="SAM" id="MobiDB-lite"/>
    </source>
</evidence>
<keyword evidence="4" id="KW-0813">Transport</keyword>
<evidence type="ECO:0000256" key="4">
    <source>
        <dbReference type="ARBA" id="ARBA00023065"/>
    </source>
</evidence>
<keyword evidence="2" id="KW-0677">Repeat</keyword>
<evidence type="ECO:0000313" key="7">
    <source>
        <dbReference type="EMBL" id="GAH78594.1"/>
    </source>
</evidence>
<evidence type="ECO:0000256" key="1">
    <source>
        <dbReference type="ARBA" id="ARBA00022729"/>
    </source>
</evidence>
<feature type="non-terminal residue" evidence="7">
    <location>
        <position position="195"/>
    </location>
</feature>
<dbReference type="GO" id="GO:0016020">
    <property type="term" value="C:membrane"/>
    <property type="evidence" value="ECO:0007669"/>
    <property type="project" value="InterPro"/>
</dbReference>
<dbReference type="Gene3D" id="2.60.40.2030">
    <property type="match status" value="1"/>
</dbReference>
<dbReference type="Pfam" id="PF03160">
    <property type="entry name" value="Calx-beta"/>
    <property type="match status" value="1"/>
</dbReference>
<protein>
    <recommendedName>
        <fullName evidence="6">Calx-beta domain-containing protein</fullName>
    </recommendedName>
</protein>
<feature type="domain" description="Calx-beta" evidence="6">
    <location>
        <begin position="1"/>
        <end position="97"/>
    </location>
</feature>
<feature type="non-terminal residue" evidence="7">
    <location>
        <position position="1"/>
    </location>
</feature>
<feature type="region of interest" description="Disordered" evidence="5">
    <location>
        <begin position="1"/>
        <end position="20"/>
    </location>
</feature>
<evidence type="ECO:0000259" key="6">
    <source>
        <dbReference type="SMART" id="SM00237"/>
    </source>
</evidence>
<proteinExistence type="predicted"/>
<sequence>INDNDNEPTVQYTQATSNGSEGVTPVTVYVSLSAVSSKDISVDYSVTGGTATGSGTDYTLADGQLSFLAGEDSAAINITIVNDSDIELEETITLDISNPSNATLGGQTTHTFTINDNDNDGYTGPAGVGDNNNNVLWVRANDLGLSDDGQVSTWADTSGNNNDLSQSTTGFRPLFKTNQVNGFPAIRLDGTDDLM</sequence>
<keyword evidence="4" id="KW-0406">Ion transport</keyword>
<feature type="compositionally biased region" description="Polar residues" evidence="5">
    <location>
        <begin position="7"/>
        <end position="20"/>
    </location>
</feature>
<dbReference type="InterPro" id="IPR038081">
    <property type="entry name" value="CalX-like_sf"/>
</dbReference>
<dbReference type="GO" id="GO:0007154">
    <property type="term" value="P:cell communication"/>
    <property type="evidence" value="ECO:0007669"/>
    <property type="project" value="InterPro"/>
</dbReference>
<comment type="caution">
    <text evidence="7">The sequence shown here is derived from an EMBL/GenBank/DDBJ whole genome shotgun (WGS) entry which is preliminary data.</text>
</comment>